<organism evidence="3 4">
    <name type="scientific">Methanocella paludicola (strain DSM 17711 / JCM 13418 / NBRC 101707 / SANAE)</name>
    <dbReference type="NCBI Taxonomy" id="304371"/>
    <lineage>
        <taxon>Archaea</taxon>
        <taxon>Methanobacteriati</taxon>
        <taxon>Methanobacteriota</taxon>
        <taxon>Stenosarchaea group</taxon>
        <taxon>Methanomicrobia</taxon>
        <taxon>Methanocellales</taxon>
        <taxon>Methanocellaceae</taxon>
        <taxon>Methanocella</taxon>
    </lineage>
</organism>
<reference evidence="3 4" key="1">
    <citation type="journal article" date="2007" name="Appl. Environ. Microbiol.">
        <title>Isolation of key methanogens for global methane emission from rice paddy fields: a novel isolate affiliated with the clone cluster rice cluster I.</title>
        <authorList>
            <person name="Sakai S."/>
            <person name="Imachi H."/>
            <person name="Sekiguchi Y."/>
            <person name="Ohashi A."/>
            <person name="Harada H."/>
            <person name="Kamagata Y."/>
        </authorList>
    </citation>
    <scope>NUCLEOTIDE SEQUENCE [LARGE SCALE GENOMIC DNA]</scope>
    <source>
        <strain evidence="4">DSM 17711 / JCM 13418 / NBRC 101707 / SANAE</strain>
    </source>
</reference>
<feature type="compositionally biased region" description="Basic and acidic residues" evidence="1">
    <location>
        <begin position="155"/>
        <end position="175"/>
    </location>
</feature>
<dbReference type="GeneID" id="8680473"/>
<gene>
    <name evidence="3" type="ordered locus">MCP_0359</name>
</gene>
<dbReference type="KEGG" id="mpd:MCP_0359"/>
<evidence type="ECO:0000256" key="2">
    <source>
        <dbReference type="SAM" id="Phobius"/>
    </source>
</evidence>
<keyword evidence="2" id="KW-1133">Transmembrane helix</keyword>
<dbReference type="STRING" id="304371.MCP_0359"/>
<accession>D1YVF9</accession>
<sequence>MRSAIHTGIFCGLLIGFCFLLSGLTWRALSLDPLVPFSMMAGVLVPATMVVSGMLARWAASSPFDERPPGSTSMASLASGLVTALSGAGLCGLMLALSESVFPPAYAISMDAAGLGVIFVAYVAMSAIGGELYGVMFPELSRIYGRHHLSVPSGHIDDDERRSAEHTRGDTRDEA</sequence>
<evidence type="ECO:0000313" key="3">
    <source>
        <dbReference type="EMBL" id="BAI60431.1"/>
    </source>
</evidence>
<reference evidence="4" key="3">
    <citation type="journal article" date="2011" name="PLoS ONE">
        <title>Genome sequence of a mesophilic hydrogenotrophic methanogen Methanocella paludicola, the first cultivated representative of the order Methanocellales.</title>
        <authorList>
            <person name="Sakai S."/>
            <person name="Takaki Y."/>
            <person name="Shimamura S."/>
            <person name="Sekine M."/>
            <person name="Tajima T."/>
            <person name="Kosugi H."/>
            <person name="Ichikawa N."/>
            <person name="Tasumi E."/>
            <person name="Hiraki A.T."/>
            <person name="Shimizu A."/>
            <person name="Kato Y."/>
            <person name="Nishiko R."/>
            <person name="Mori K."/>
            <person name="Fujita N."/>
            <person name="Imachi H."/>
            <person name="Takai K."/>
        </authorList>
    </citation>
    <scope>NUCLEOTIDE SEQUENCE [LARGE SCALE GENOMIC DNA]</scope>
    <source>
        <strain evidence="4">DSM 17711 / JCM 13418 / NBRC 101707 / SANAE</strain>
    </source>
</reference>
<keyword evidence="2" id="KW-0812">Transmembrane</keyword>
<dbReference type="AlphaFoldDB" id="D1YVF9"/>
<feature type="transmembrane region" description="Helical" evidence="2">
    <location>
        <begin position="7"/>
        <end position="29"/>
    </location>
</feature>
<name>D1YVF9_METPS</name>
<reference evidence="3 4" key="2">
    <citation type="journal article" date="2008" name="Int. J. Syst. Evol. Microbiol.">
        <title>Methanocella paludicola gen. nov., sp. nov., a methane-producing archaeon, the first isolate of the lineage 'Rice Cluster I', and proposal of the new archaeal order Methanocellales ord. nov.</title>
        <authorList>
            <person name="Sakai S."/>
            <person name="Imachi H."/>
            <person name="Hanada S."/>
            <person name="Ohashi A."/>
            <person name="Harada H."/>
            <person name="Kamagata Y."/>
        </authorList>
    </citation>
    <scope>NUCLEOTIDE SEQUENCE [LARGE SCALE GENOMIC DNA]</scope>
    <source>
        <strain evidence="4">DSM 17711 / JCM 13418 / NBRC 101707 / SANAE</strain>
    </source>
</reference>
<protein>
    <submittedName>
        <fullName evidence="3">Uncharacterized protein</fullName>
    </submittedName>
</protein>
<dbReference type="Proteomes" id="UP000001882">
    <property type="component" value="Chromosome"/>
</dbReference>
<feature type="transmembrane region" description="Helical" evidence="2">
    <location>
        <begin position="117"/>
        <end position="137"/>
    </location>
</feature>
<evidence type="ECO:0000313" key="4">
    <source>
        <dbReference type="Proteomes" id="UP000001882"/>
    </source>
</evidence>
<evidence type="ECO:0000256" key="1">
    <source>
        <dbReference type="SAM" id="MobiDB-lite"/>
    </source>
</evidence>
<feature type="region of interest" description="Disordered" evidence="1">
    <location>
        <begin position="154"/>
        <end position="175"/>
    </location>
</feature>
<keyword evidence="4" id="KW-1185">Reference proteome</keyword>
<proteinExistence type="predicted"/>
<dbReference type="EMBL" id="AP011532">
    <property type="protein sequence ID" value="BAI60431.1"/>
    <property type="molecule type" value="Genomic_DNA"/>
</dbReference>
<dbReference type="RefSeq" id="WP_012899111.1">
    <property type="nucleotide sequence ID" value="NC_013665.1"/>
</dbReference>
<feature type="transmembrane region" description="Helical" evidence="2">
    <location>
        <begin position="35"/>
        <end position="56"/>
    </location>
</feature>
<keyword evidence="2" id="KW-0472">Membrane</keyword>
<feature type="transmembrane region" description="Helical" evidence="2">
    <location>
        <begin position="77"/>
        <end position="97"/>
    </location>
</feature>
<dbReference type="InParanoid" id="D1YVF9"/>